<evidence type="ECO:0000313" key="3">
    <source>
        <dbReference type="Proteomes" id="UP000198432"/>
    </source>
</evidence>
<feature type="chain" id="PRO_5012669903" evidence="1">
    <location>
        <begin position="23"/>
        <end position="1112"/>
    </location>
</feature>
<reference evidence="3" key="1">
    <citation type="submission" date="2017-06" db="EMBL/GenBank/DDBJ databases">
        <authorList>
            <person name="Varghese N."/>
            <person name="Submissions S."/>
        </authorList>
    </citation>
    <scope>NUCLEOTIDE SEQUENCE [LARGE SCALE GENOMIC DNA]</scope>
    <source>
        <strain evidence="3">NKM1</strain>
    </source>
</reference>
<dbReference type="RefSeq" id="WP_089321857.1">
    <property type="nucleotide sequence ID" value="NZ_FZOQ01000042.1"/>
</dbReference>
<dbReference type="OrthoDB" id="9814627at2"/>
<accession>A0A239LHZ6</accession>
<feature type="signal peptide" evidence="1">
    <location>
        <begin position="1"/>
        <end position="22"/>
    </location>
</feature>
<dbReference type="InterPro" id="IPR006530">
    <property type="entry name" value="YD"/>
</dbReference>
<dbReference type="Gene3D" id="2.180.10.10">
    <property type="entry name" value="RHS repeat-associated core"/>
    <property type="match status" value="1"/>
</dbReference>
<evidence type="ECO:0000256" key="1">
    <source>
        <dbReference type="SAM" id="SignalP"/>
    </source>
</evidence>
<keyword evidence="1" id="KW-0732">Signal</keyword>
<dbReference type="AlphaFoldDB" id="A0A239LHZ6"/>
<dbReference type="Proteomes" id="UP000198432">
    <property type="component" value="Unassembled WGS sequence"/>
</dbReference>
<proteinExistence type="predicted"/>
<name>A0A239LHZ6_9BACT</name>
<organism evidence="2 3">
    <name type="scientific">Pontibacter ummariensis</name>
    <dbReference type="NCBI Taxonomy" id="1610492"/>
    <lineage>
        <taxon>Bacteria</taxon>
        <taxon>Pseudomonadati</taxon>
        <taxon>Bacteroidota</taxon>
        <taxon>Cytophagia</taxon>
        <taxon>Cytophagales</taxon>
        <taxon>Hymenobacteraceae</taxon>
        <taxon>Pontibacter</taxon>
    </lineage>
</organism>
<gene>
    <name evidence="2" type="ORF">SAMN06296052_14219</name>
</gene>
<protein>
    <submittedName>
        <fullName evidence="2">YD repeat-containing protein</fullName>
    </submittedName>
</protein>
<dbReference type="EMBL" id="FZOQ01000042">
    <property type="protein sequence ID" value="SNT29985.1"/>
    <property type="molecule type" value="Genomic_DNA"/>
</dbReference>
<keyword evidence="3" id="KW-1185">Reference proteome</keyword>
<dbReference type="NCBIfam" id="TIGR01643">
    <property type="entry name" value="YD_repeat_2x"/>
    <property type="match status" value="1"/>
</dbReference>
<evidence type="ECO:0000313" key="2">
    <source>
        <dbReference type="EMBL" id="SNT29985.1"/>
    </source>
</evidence>
<sequence length="1112" mass="122767">MRTLYLFTLLCFCFLTRLSAQTSEQPAPLNPSLDRVFPPPPNAAALGKFGSVPVGLSTGIPSVGVPLYTYENKATGLSLSVTLDYHAGGVRVDEVASSVGIGWALSAGGVVSRTMRGIYDEMEGVGFINSGPLPQSEEAGNAPYDVSARPFNDMNAWMLDSQNDIFSFNFNGRSGKFLYGKNGDFLMVNQQKLKVENETEEINGRPMIGKFTITDELGYRYIFDAEEVTTNRSMAPNPSVYTTSWYLTKILTPSGKDSIVLSYDNLSYTYLVGRSESETVPYPGVSSTSLLPERGYSAAASEHSVQGKRLRAIAFPDGVSITFDYDQAERIDLPGDHLLKKITISNANNRRGYRLTQDYSLNRATLKGVAPFAGAAEVEEPGYEFTYGTPLPDRLSDQQDHWGFYNSNTGSLIPHEIIPVSGGGSLGNYHELGTGSRDTDPNRCKAGALTRIKYPTGGYTDFEMEANQALDPRLGQEITYSKEKYSREGNTTVYCTSSIPTDTTFVFEGDPGSKTSFTVRIPSVSSTPCDAGAPSCKVVLEVKSPDGTLLNRLEYDPPIGSYSPEHSFEMYDLVPGTEYTVTSSTVGMSEGYIAYIDFRWVETRVDNPVVETGTAGHRQLYVGGLRVRRISDYSDGASTPSLVREYEYTMADGSSSGTLGIYPVYSTPVYYESRTDSWEYPDAVETYNGQTAPNYISRSSSTVYPLAYSNGSPVAYKRVVEKKLGNGTHLGRTERYFKSFDQVPAVITKPFPFTPPEYKEWGNGLLDSVLYYNQDGALVKKETNDYKFYIDDYWQDSARLESFRSVSIAPVKYLYDPDDPSVDDPDADPVVPCWIYPRYFKAEFFTPQAGRTELIGTTTYNYDSSGGVIAAAKTYNYDPYFLYLKSSTLQSSTGEVLARSLSYPKDMVDEGRDPNGVYQEMVTRNILSPVVEEVEKAGGTFLSLVRKKFFNPGQGVYVPQSVETQTHNGSLEARLRYHLYDDRGKALTVSKDEGVPLNYLWGYNHSLPVAEVKNASYAEVEAALGGAAAVEALAASTEPSQAQLGALNALREQLPNAIVTTYTYDPLVGMTSSTDANNRTTFYEYDSFGRLKAVRDHDMNVLKTYEYHYAGQ</sequence>